<name>A0ABP1DGG3_9APHY</name>
<evidence type="ECO:0000313" key="1">
    <source>
        <dbReference type="EMBL" id="CAL1705732.1"/>
    </source>
</evidence>
<proteinExistence type="predicted"/>
<keyword evidence="2" id="KW-1185">Reference proteome</keyword>
<organism evidence="1 2">
    <name type="scientific">Somion occarium</name>
    <dbReference type="NCBI Taxonomy" id="3059160"/>
    <lineage>
        <taxon>Eukaryota</taxon>
        <taxon>Fungi</taxon>
        <taxon>Dikarya</taxon>
        <taxon>Basidiomycota</taxon>
        <taxon>Agaricomycotina</taxon>
        <taxon>Agaricomycetes</taxon>
        <taxon>Polyporales</taxon>
        <taxon>Cerrenaceae</taxon>
        <taxon>Somion</taxon>
    </lineage>
</organism>
<sequence>MFNVHVTRVRDKCHRRFHHHGKLRSLLFSFCDLFQSSSLSETLSLKSHGFLEDPLTLLIDLRSQSIYHSIRNHHGL</sequence>
<dbReference type="EMBL" id="OZ037946">
    <property type="protein sequence ID" value="CAL1705732.1"/>
    <property type="molecule type" value="Genomic_DNA"/>
</dbReference>
<protein>
    <submittedName>
        <fullName evidence="1">Uncharacterized protein</fullName>
    </submittedName>
</protein>
<reference evidence="2" key="1">
    <citation type="submission" date="2024-04" db="EMBL/GenBank/DDBJ databases">
        <authorList>
            <person name="Shaw F."/>
            <person name="Minotto A."/>
        </authorList>
    </citation>
    <scope>NUCLEOTIDE SEQUENCE [LARGE SCALE GENOMIC DNA]</scope>
</reference>
<gene>
    <name evidence="1" type="ORF">GFSPODELE1_LOCUS5555</name>
</gene>
<dbReference type="Proteomes" id="UP001497453">
    <property type="component" value="Chromosome 3"/>
</dbReference>
<evidence type="ECO:0000313" key="2">
    <source>
        <dbReference type="Proteomes" id="UP001497453"/>
    </source>
</evidence>
<accession>A0ABP1DGG3</accession>